<protein>
    <submittedName>
        <fullName evidence="3">Uncharacterized protein</fullName>
    </submittedName>
</protein>
<dbReference type="AlphaFoldDB" id="A0A915J6Z7"/>
<evidence type="ECO:0000256" key="1">
    <source>
        <dbReference type="SAM" id="MobiDB-lite"/>
    </source>
</evidence>
<accession>A0A915J6Z7</accession>
<name>A0A915J6Z7_ROMCU</name>
<organism evidence="2 3">
    <name type="scientific">Romanomermis culicivorax</name>
    <name type="common">Nematode worm</name>
    <dbReference type="NCBI Taxonomy" id="13658"/>
    <lineage>
        <taxon>Eukaryota</taxon>
        <taxon>Metazoa</taxon>
        <taxon>Ecdysozoa</taxon>
        <taxon>Nematoda</taxon>
        <taxon>Enoplea</taxon>
        <taxon>Dorylaimia</taxon>
        <taxon>Mermithida</taxon>
        <taxon>Mermithoidea</taxon>
        <taxon>Mermithidae</taxon>
        <taxon>Romanomermis</taxon>
    </lineage>
</organism>
<dbReference type="WBParaSite" id="nRc.2.0.1.t21910-RA">
    <property type="protein sequence ID" value="nRc.2.0.1.t21910-RA"/>
    <property type="gene ID" value="nRc.2.0.1.g21910"/>
</dbReference>
<sequence length="134" mass="15624">MLIMPSKLKLDVPVIDHYVVGVDLKILPNKNKTVLLDLIRLFCSKPSDDDPRRTSTNKSSPQIGRRRKLSRQKSNTIEESAERKFKYEGNSMLLITTMLFFSAKFYKNWKIQAEKQTASRKRQISLNGEKDQRH</sequence>
<proteinExistence type="predicted"/>
<reference evidence="3" key="1">
    <citation type="submission" date="2022-11" db="UniProtKB">
        <authorList>
            <consortium name="WormBaseParasite"/>
        </authorList>
    </citation>
    <scope>IDENTIFICATION</scope>
</reference>
<evidence type="ECO:0000313" key="2">
    <source>
        <dbReference type="Proteomes" id="UP000887565"/>
    </source>
</evidence>
<keyword evidence="2" id="KW-1185">Reference proteome</keyword>
<dbReference type="Proteomes" id="UP000887565">
    <property type="component" value="Unplaced"/>
</dbReference>
<feature type="region of interest" description="Disordered" evidence="1">
    <location>
        <begin position="46"/>
        <end position="77"/>
    </location>
</feature>
<evidence type="ECO:0000313" key="3">
    <source>
        <dbReference type="WBParaSite" id="nRc.2.0.1.t21910-RA"/>
    </source>
</evidence>